<comment type="caution">
    <text evidence="2">The sequence shown here is derived from an EMBL/GenBank/DDBJ whole genome shotgun (WGS) entry which is preliminary data.</text>
</comment>
<dbReference type="EMBL" id="RHFK02000010">
    <property type="protein sequence ID" value="TWW70178.1"/>
    <property type="molecule type" value="Genomic_DNA"/>
</dbReference>
<evidence type="ECO:0000313" key="3">
    <source>
        <dbReference type="Proteomes" id="UP000324091"/>
    </source>
</evidence>
<sequence length="102" mass="10794">MNGGGGHEEPYEDPPPVDAPHGPRKVAPAAWTGEPLGRIYPRSCPQTRASLKRKEMLDFSSVLSPTPLANHVWPHGLVTFGGAECLRHVSGCLMAAGSTPPS</sequence>
<evidence type="ECO:0000256" key="1">
    <source>
        <dbReference type="SAM" id="MobiDB-lite"/>
    </source>
</evidence>
<name>A0A5C6NTP2_9TELE</name>
<reference evidence="2 3" key="1">
    <citation type="submission" date="2019-04" db="EMBL/GenBank/DDBJ databases">
        <title>Chromosome genome assembly for Takifugu flavidus.</title>
        <authorList>
            <person name="Xiao S."/>
        </authorList>
    </citation>
    <scope>NUCLEOTIDE SEQUENCE [LARGE SCALE GENOMIC DNA]</scope>
    <source>
        <strain evidence="2">HTHZ2018</strain>
        <tissue evidence="2">Muscle</tissue>
    </source>
</reference>
<accession>A0A5C6NTP2</accession>
<evidence type="ECO:0000313" key="2">
    <source>
        <dbReference type="EMBL" id="TWW70178.1"/>
    </source>
</evidence>
<feature type="region of interest" description="Disordered" evidence="1">
    <location>
        <begin position="1"/>
        <end position="29"/>
    </location>
</feature>
<organism evidence="2 3">
    <name type="scientific">Takifugu flavidus</name>
    <name type="common">sansaifugu</name>
    <dbReference type="NCBI Taxonomy" id="433684"/>
    <lineage>
        <taxon>Eukaryota</taxon>
        <taxon>Metazoa</taxon>
        <taxon>Chordata</taxon>
        <taxon>Craniata</taxon>
        <taxon>Vertebrata</taxon>
        <taxon>Euteleostomi</taxon>
        <taxon>Actinopterygii</taxon>
        <taxon>Neopterygii</taxon>
        <taxon>Teleostei</taxon>
        <taxon>Neoteleostei</taxon>
        <taxon>Acanthomorphata</taxon>
        <taxon>Eupercaria</taxon>
        <taxon>Tetraodontiformes</taxon>
        <taxon>Tetradontoidea</taxon>
        <taxon>Tetraodontidae</taxon>
        <taxon>Takifugu</taxon>
    </lineage>
</organism>
<protein>
    <submittedName>
        <fullName evidence="2">Uncharacterized protein</fullName>
    </submittedName>
</protein>
<keyword evidence="3" id="KW-1185">Reference proteome</keyword>
<gene>
    <name evidence="2" type="ORF">D4764_18G0009840</name>
</gene>
<proteinExistence type="predicted"/>
<dbReference type="AlphaFoldDB" id="A0A5C6NTP2"/>
<dbReference type="Proteomes" id="UP000324091">
    <property type="component" value="Chromosome 18"/>
</dbReference>